<evidence type="ECO:0000256" key="6">
    <source>
        <dbReference type="RuleBase" id="RU366017"/>
    </source>
</evidence>
<dbReference type="Pfam" id="PF01697">
    <property type="entry name" value="Glyco_transf_92"/>
    <property type="match status" value="1"/>
</dbReference>
<dbReference type="GO" id="GO:0016020">
    <property type="term" value="C:membrane"/>
    <property type="evidence" value="ECO:0007669"/>
    <property type="project" value="UniProtKB-SubCell"/>
</dbReference>
<reference evidence="9" key="1">
    <citation type="submission" date="2016-06" db="UniProtKB">
        <authorList>
            <consortium name="WormBaseParasite"/>
        </authorList>
    </citation>
    <scope>IDENTIFICATION</scope>
</reference>
<keyword evidence="3 6" id="KW-0328">Glycosyltransferase</keyword>
<name>A0A183GZQ1_9BILA</name>
<dbReference type="InterPro" id="IPR008166">
    <property type="entry name" value="Glyco_transf_92"/>
</dbReference>
<dbReference type="AlphaFoldDB" id="A0A183GZQ1"/>
<reference evidence="7 8" key="2">
    <citation type="submission" date="2018-11" db="EMBL/GenBank/DDBJ databases">
        <authorList>
            <consortium name="Pathogen Informatics"/>
        </authorList>
    </citation>
    <scope>NUCLEOTIDE SEQUENCE [LARGE SCALE GENOMIC DNA]</scope>
</reference>
<evidence type="ECO:0000256" key="3">
    <source>
        <dbReference type="ARBA" id="ARBA00022676"/>
    </source>
</evidence>
<dbReference type="WBParaSite" id="OFLC_0000071001-mRNA-1">
    <property type="protein sequence ID" value="OFLC_0000071001-mRNA-1"/>
    <property type="gene ID" value="OFLC_0000071001"/>
</dbReference>
<dbReference type="EMBL" id="UZAJ01000263">
    <property type="protein sequence ID" value="VDO26795.1"/>
    <property type="molecule type" value="Genomic_DNA"/>
</dbReference>
<evidence type="ECO:0000313" key="9">
    <source>
        <dbReference type="WBParaSite" id="OFLC_0000071001-mRNA-1"/>
    </source>
</evidence>
<accession>A0A183GZQ1</accession>
<dbReference type="Proteomes" id="UP000267606">
    <property type="component" value="Unassembled WGS sequence"/>
</dbReference>
<evidence type="ECO:0000256" key="2">
    <source>
        <dbReference type="ARBA" id="ARBA00007647"/>
    </source>
</evidence>
<evidence type="ECO:0000256" key="1">
    <source>
        <dbReference type="ARBA" id="ARBA00004167"/>
    </source>
</evidence>
<keyword evidence="4 6" id="KW-0808">Transferase</keyword>
<dbReference type="PANTHER" id="PTHR47024:SF1">
    <property type="entry name" value="GLYCOSYLTRANSFERASE FAMILY 92 PROTEIN"/>
    <property type="match status" value="1"/>
</dbReference>
<protein>
    <recommendedName>
        <fullName evidence="6">Glycosyltransferase family 92 protein</fullName>
        <ecNumber evidence="6">2.4.1.-</ecNumber>
    </recommendedName>
</protein>
<evidence type="ECO:0000256" key="4">
    <source>
        <dbReference type="ARBA" id="ARBA00022679"/>
    </source>
</evidence>
<keyword evidence="8" id="KW-1185">Reference proteome</keyword>
<evidence type="ECO:0000256" key="5">
    <source>
        <dbReference type="ARBA" id="ARBA00023136"/>
    </source>
</evidence>
<proteinExistence type="inferred from homology"/>
<dbReference type="PANTHER" id="PTHR47024">
    <property type="entry name" value="BIOFILM ABSENT ON HEAD (AFTER YERSINIA EXPOSURE)-RELATED"/>
    <property type="match status" value="1"/>
</dbReference>
<sequence>MEKQKLITKIHLILYQIQTSIEEILIFVQKALSSLKWRLFMKFDLRKIPLVMNYTKNVTDDTLFIHKAFLDLRRQEPLIRILAFSQCRDINVILHYDLQCISAKDVTIEYDCPWKWVPQCKWFSFMLIFNMKDTNFSINTKEIMVTEKNRVVVIPLQPLPREYQDILHVCVPPLYWYWNYVAFIQFIEIWRKQGATMFYIYYVSVNRHTMDILKIYEKMGIIRLIRWQMMPRSKLVDPNQWIYRFGHTLSMNDCLYSSPAKYIALVDIDEFIIPNSGTLLPFLRKMHNLNNTAGSFVFEHARIRFQGWIFFKKQPKLDFTWLRNAEFQIQEGPSKTVFMPERVQILVTHKVREFLKPYKSFRINTDEGLLYHARSNWIFTSLNDSIYHPTEIFRKYITPLYNQYEKIMSQVPWLQQNLIPVWKIFSKKIEKCTSKWRMYGCKTPYHLCWNALNNEDDWIFSHINVSSHYTLL</sequence>
<organism evidence="9">
    <name type="scientific">Onchocerca flexuosa</name>
    <dbReference type="NCBI Taxonomy" id="387005"/>
    <lineage>
        <taxon>Eukaryota</taxon>
        <taxon>Metazoa</taxon>
        <taxon>Ecdysozoa</taxon>
        <taxon>Nematoda</taxon>
        <taxon>Chromadorea</taxon>
        <taxon>Rhabditida</taxon>
        <taxon>Spirurina</taxon>
        <taxon>Spiruromorpha</taxon>
        <taxon>Filarioidea</taxon>
        <taxon>Onchocercidae</taxon>
        <taxon>Onchocerca</taxon>
    </lineage>
</organism>
<dbReference type="GO" id="GO:0016757">
    <property type="term" value="F:glycosyltransferase activity"/>
    <property type="evidence" value="ECO:0007669"/>
    <property type="project" value="UniProtKB-UniRule"/>
</dbReference>
<comment type="similarity">
    <text evidence="2 6">Belongs to the glycosyltransferase 92 family.</text>
</comment>
<comment type="subcellular location">
    <subcellularLocation>
        <location evidence="1">Membrane</location>
        <topology evidence="1">Single-pass membrane protein</topology>
    </subcellularLocation>
</comment>
<gene>
    <name evidence="7" type="ORF">OFLC_LOCUS711</name>
</gene>
<evidence type="ECO:0000313" key="7">
    <source>
        <dbReference type="EMBL" id="VDO26795.1"/>
    </source>
</evidence>
<keyword evidence="5" id="KW-0472">Membrane</keyword>
<evidence type="ECO:0000313" key="8">
    <source>
        <dbReference type="Proteomes" id="UP000267606"/>
    </source>
</evidence>
<dbReference type="EC" id="2.4.1.-" evidence="6"/>